<feature type="transmembrane region" description="Helical" evidence="1">
    <location>
        <begin position="20"/>
        <end position="40"/>
    </location>
</feature>
<organism evidence="2 3">
    <name type="scientific">Pelagomonas calceolata</name>
    <dbReference type="NCBI Taxonomy" id="35677"/>
    <lineage>
        <taxon>Eukaryota</taxon>
        <taxon>Sar</taxon>
        <taxon>Stramenopiles</taxon>
        <taxon>Ochrophyta</taxon>
        <taxon>Pelagophyceae</taxon>
        <taxon>Pelagomonadales</taxon>
        <taxon>Pelagomonadaceae</taxon>
        <taxon>Pelagomonas</taxon>
    </lineage>
</organism>
<evidence type="ECO:0000256" key="1">
    <source>
        <dbReference type="SAM" id="Phobius"/>
    </source>
</evidence>
<keyword evidence="3" id="KW-1185">Reference proteome</keyword>
<name>A0A8J2SYD9_9STRA</name>
<protein>
    <submittedName>
        <fullName evidence="2">Uncharacterized protein</fullName>
    </submittedName>
</protein>
<sequence length="126" mass="13655">MAGALVSHLIQFMIKHPEAAACFVLGIFTGIILLILYSYGAFSRVETAICDLFSISEVRHFIGISISFIVGDKQLAARLEDYDEMIIPFLIKAKDHLARAGPARPGQRMIMAGSATADADRADGNV</sequence>
<dbReference type="EMBL" id="CAKKNE010000006">
    <property type="protein sequence ID" value="CAH0380202.1"/>
    <property type="molecule type" value="Genomic_DNA"/>
</dbReference>
<evidence type="ECO:0000313" key="2">
    <source>
        <dbReference type="EMBL" id="CAH0380202.1"/>
    </source>
</evidence>
<reference evidence="2" key="1">
    <citation type="submission" date="2021-11" db="EMBL/GenBank/DDBJ databases">
        <authorList>
            <consortium name="Genoscope - CEA"/>
            <person name="William W."/>
        </authorList>
    </citation>
    <scope>NUCLEOTIDE SEQUENCE</scope>
</reference>
<gene>
    <name evidence="2" type="ORF">PECAL_6P18450</name>
</gene>
<comment type="caution">
    <text evidence="2">The sequence shown here is derived from an EMBL/GenBank/DDBJ whole genome shotgun (WGS) entry which is preliminary data.</text>
</comment>
<proteinExistence type="predicted"/>
<keyword evidence="1" id="KW-1133">Transmembrane helix</keyword>
<accession>A0A8J2SYD9</accession>
<dbReference type="AlphaFoldDB" id="A0A8J2SYD9"/>
<dbReference type="Proteomes" id="UP000789595">
    <property type="component" value="Unassembled WGS sequence"/>
</dbReference>
<evidence type="ECO:0000313" key="3">
    <source>
        <dbReference type="Proteomes" id="UP000789595"/>
    </source>
</evidence>
<keyword evidence="1" id="KW-0812">Transmembrane</keyword>
<keyword evidence="1" id="KW-0472">Membrane</keyword>